<dbReference type="GeneID" id="112906845"/>
<dbReference type="PANTHER" id="PTHR23123">
    <property type="entry name" value="PHD/F-BOX CONTAINING PROTEIN"/>
    <property type="match status" value="1"/>
</dbReference>
<dbReference type="InParanoid" id="A0A7F5RP60"/>
<dbReference type="KEGG" id="apln:112906845"/>
<evidence type="ECO:0000313" key="2">
    <source>
        <dbReference type="Proteomes" id="UP000192223"/>
    </source>
</evidence>
<proteinExistence type="predicted"/>
<accession>A0A7F5RP60</accession>
<dbReference type="OrthoDB" id="5876800at2759"/>
<dbReference type="Gene3D" id="2.60.120.650">
    <property type="entry name" value="Cupin"/>
    <property type="match status" value="1"/>
</dbReference>
<dbReference type="SUPFAM" id="SSF51197">
    <property type="entry name" value="Clavaminate synthase-like"/>
    <property type="match status" value="1"/>
</dbReference>
<gene>
    <name evidence="3" type="primary">LOC112906845</name>
</gene>
<dbReference type="InterPro" id="IPR050690">
    <property type="entry name" value="JHDM1_Histone_Demethylase"/>
</dbReference>
<name>A0A7F5RP60_AGRPL</name>
<evidence type="ECO:0000256" key="1">
    <source>
        <dbReference type="ARBA" id="ARBA00022723"/>
    </source>
</evidence>
<keyword evidence="1" id="KW-0479">Metal-binding</keyword>
<sequence>MHGSELTVAYFQKYGFNTPLLFKDKTGLGLRVPTTNFTVNDVRMCVGSRRVLDVMDVMTQKNSEMTMKEWQKYYESSEKDKLLNVISLEFSHTKLENYVQSPTVVR</sequence>
<dbReference type="Proteomes" id="UP000192223">
    <property type="component" value="Unplaced"/>
</dbReference>
<organism evidence="2 3">
    <name type="scientific">Agrilus planipennis</name>
    <name type="common">Emerald ash borer</name>
    <name type="synonym">Agrilus marcopoli</name>
    <dbReference type="NCBI Taxonomy" id="224129"/>
    <lineage>
        <taxon>Eukaryota</taxon>
        <taxon>Metazoa</taxon>
        <taxon>Ecdysozoa</taxon>
        <taxon>Arthropoda</taxon>
        <taxon>Hexapoda</taxon>
        <taxon>Insecta</taxon>
        <taxon>Pterygota</taxon>
        <taxon>Neoptera</taxon>
        <taxon>Endopterygota</taxon>
        <taxon>Coleoptera</taxon>
        <taxon>Polyphaga</taxon>
        <taxon>Elateriformia</taxon>
        <taxon>Buprestoidea</taxon>
        <taxon>Buprestidae</taxon>
        <taxon>Agrilinae</taxon>
        <taxon>Agrilus</taxon>
    </lineage>
</organism>
<reference evidence="3" key="1">
    <citation type="submission" date="2025-08" db="UniProtKB">
        <authorList>
            <consortium name="RefSeq"/>
        </authorList>
    </citation>
    <scope>IDENTIFICATION</scope>
    <source>
        <tissue evidence="3">Entire body</tissue>
    </source>
</reference>
<keyword evidence="2" id="KW-1185">Reference proteome</keyword>
<protein>
    <submittedName>
        <fullName evidence="3">JmjC domain-containing histone demethylation protein 1-like</fullName>
    </submittedName>
</protein>
<evidence type="ECO:0000313" key="3">
    <source>
        <dbReference type="RefSeq" id="XP_025837660.1"/>
    </source>
</evidence>
<dbReference type="AlphaFoldDB" id="A0A7F5RP60"/>
<dbReference type="GO" id="GO:0046872">
    <property type="term" value="F:metal ion binding"/>
    <property type="evidence" value="ECO:0007669"/>
    <property type="project" value="UniProtKB-KW"/>
</dbReference>
<dbReference type="RefSeq" id="XP_025837660.1">
    <property type="nucleotide sequence ID" value="XM_025981875.1"/>
</dbReference>